<protein>
    <recommendedName>
        <fullName evidence="2">Phosphodiester glycosidase domain-containing protein</fullName>
    </recommendedName>
</protein>
<dbReference type="InterPro" id="IPR018711">
    <property type="entry name" value="NAGPA"/>
</dbReference>
<evidence type="ECO:0000313" key="3">
    <source>
        <dbReference type="EMBL" id="GGG66069.1"/>
    </source>
</evidence>
<dbReference type="AlphaFoldDB" id="A0A8J2ZHY7"/>
<comment type="caution">
    <text evidence="3">The sequence shown here is derived from an EMBL/GenBank/DDBJ whole genome shotgun (WGS) entry which is preliminary data.</text>
</comment>
<dbReference type="Proteomes" id="UP000617145">
    <property type="component" value="Unassembled WGS sequence"/>
</dbReference>
<accession>A0A8J2ZHY7</accession>
<sequence>MRARGLAAAAAFVVATLGGLLAAGPAHAVSCEGVEHDGNRYTVCTVRPARETLRTFLSSDQGSPWGQFSSLEAALQMQGLHLSFGMNAGMYHEDRAPVGYYVEDGEETMRVVPNAGPGNFGLLPNGILCIRKNRADVIETRAFLKDGPKCRYATQSGPMLVIDGALHPRFLPDSSSRYIRNGVGTSSDGKRAVFAISENAVTFHEFARLFRDELKLPQALFLDGNVSRLWAPAISRRDLGRTLGPIVGVVEKR</sequence>
<dbReference type="Pfam" id="PF09992">
    <property type="entry name" value="NAGPA"/>
    <property type="match status" value="1"/>
</dbReference>
<evidence type="ECO:0000259" key="2">
    <source>
        <dbReference type="Pfam" id="PF09992"/>
    </source>
</evidence>
<feature type="domain" description="Phosphodiester glycosidase" evidence="2">
    <location>
        <begin position="84"/>
        <end position="228"/>
    </location>
</feature>
<keyword evidence="1" id="KW-0732">Signal</keyword>
<reference evidence="3" key="2">
    <citation type="submission" date="2020-09" db="EMBL/GenBank/DDBJ databases">
        <authorList>
            <person name="Sun Q."/>
            <person name="Zhou Y."/>
        </authorList>
    </citation>
    <scope>NUCLEOTIDE SEQUENCE</scope>
    <source>
        <strain evidence="3">CGMCC 1.15762</strain>
    </source>
</reference>
<feature type="chain" id="PRO_5035233337" description="Phosphodiester glycosidase domain-containing protein" evidence="1">
    <location>
        <begin position="29"/>
        <end position="253"/>
    </location>
</feature>
<feature type="signal peptide" evidence="1">
    <location>
        <begin position="1"/>
        <end position="28"/>
    </location>
</feature>
<keyword evidence="4" id="KW-1185">Reference proteome</keyword>
<name>A0A8J2ZHY7_9RHOB</name>
<organism evidence="3 4">
    <name type="scientific">Salipiger pallidus</name>
    <dbReference type="NCBI Taxonomy" id="1775170"/>
    <lineage>
        <taxon>Bacteria</taxon>
        <taxon>Pseudomonadati</taxon>
        <taxon>Pseudomonadota</taxon>
        <taxon>Alphaproteobacteria</taxon>
        <taxon>Rhodobacterales</taxon>
        <taxon>Roseobacteraceae</taxon>
        <taxon>Salipiger</taxon>
    </lineage>
</organism>
<gene>
    <name evidence="3" type="ORF">GCM10011415_11070</name>
</gene>
<proteinExistence type="predicted"/>
<evidence type="ECO:0000256" key="1">
    <source>
        <dbReference type="SAM" id="SignalP"/>
    </source>
</evidence>
<evidence type="ECO:0000313" key="4">
    <source>
        <dbReference type="Proteomes" id="UP000617145"/>
    </source>
</evidence>
<dbReference type="RefSeq" id="WP_188789163.1">
    <property type="nucleotide sequence ID" value="NZ_BMJV01000001.1"/>
</dbReference>
<dbReference type="EMBL" id="BMJV01000001">
    <property type="protein sequence ID" value="GGG66069.1"/>
    <property type="molecule type" value="Genomic_DNA"/>
</dbReference>
<reference evidence="3" key="1">
    <citation type="journal article" date="2014" name="Int. J. Syst. Evol. Microbiol.">
        <title>Complete genome sequence of Corynebacterium casei LMG S-19264T (=DSM 44701T), isolated from a smear-ripened cheese.</title>
        <authorList>
            <consortium name="US DOE Joint Genome Institute (JGI-PGF)"/>
            <person name="Walter F."/>
            <person name="Albersmeier A."/>
            <person name="Kalinowski J."/>
            <person name="Ruckert C."/>
        </authorList>
    </citation>
    <scope>NUCLEOTIDE SEQUENCE</scope>
    <source>
        <strain evidence="3">CGMCC 1.15762</strain>
    </source>
</reference>